<dbReference type="Proteomes" id="UP000256328">
    <property type="component" value="Unassembled WGS sequence"/>
</dbReference>
<dbReference type="InterPro" id="IPR027417">
    <property type="entry name" value="P-loop_NTPase"/>
</dbReference>
<dbReference type="PANTHER" id="PTHR36978">
    <property type="entry name" value="P-LOOP CONTAINING NUCLEOTIDE TRIPHOSPHATE HYDROLASE"/>
    <property type="match status" value="1"/>
</dbReference>
<evidence type="ECO:0000256" key="1">
    <source>
        <dbReference type="SAM" id="Phobius"/>
    </source>
</evidence>
<dbReference type="PANTHER" id="PTHR36978:SF4">
    <property type="entry name" value="P-LOOP CONTAINING NUCLEOSIDE TRIPHOSPHATE HYDROLASE PROTEIN"/>
    <property type="match status" value="1"/>
</dbReference>
<keyword evidence="1" id="KW-0812">Transmembrane</keyword>
<dbReference type="AlphaFoldDB" id="A0A3D8R3W1"/>
<sequence length="238" mass="27451">MWMALRMLGYNTYHFKELGNKVNIAEGHMFCWREALTAKLYGSGEPYGKPEFTKLLGGYNAITDAPCVNFSDELVETYPSAKVILTNRDPEKWLHSIFQTYHRVLQSKVFRVAAVLDPGLSVLTEVLHLVLHDWSGGDWRSAAKLREGYTKHYCHIREIVPQENLLEWEPKDGWEPLCEFLGKPVPEEPFPYANKGNDVSDRLLLGGRIRLAKWVISKLFWPSTTTVVALLALRFWRR</sequence>
<dbReference type="Pfam" id="PF17784">
    <property type="entry name" value="Sulfotransfer_4"/>
    <property type="match status" value="1"/>
</dbReference>
<keyword evidence="1" id="KW-0472">Membrane</keyword>
<proteinExistence type="predicted"/>
<reference evidence="2 3" key="1">
    <citation type="journal article" date="2018" name="IMA Fungus">
        <title>IMA Genome-F 9: Draft genome sequence of Annulohypoxylon stygium, Aspergillus mulundensis, Berkeleyomyces basicola (syn. Thielaviopsis basicola), Ceratocystis smalleyi, two Cercospora beticola strains, Coleophoma cylindrospora, Fusarium fracticaudum, Phialophora cf. hyalina, and Morchella septimelata.</title>
        <authorList>
            <person name="Wingfield B.D."/>
            <person name="Bills G.F."/>
            <person name="Dong Y."/>
            <person name="Huang W."/>
            <person name="Nel W.J."/>
            <person name="Swalarsk-Parry B.S."/>
            <person name="Vaghefi N."/>
            <person name="Wilken P.M."/>
            <person name="An Z."/>
            <person name="de Beer Z.W."/>
            <person name="De Vos L."/>
            <person name="Chen L."/>
            <person name="Duong T.A."/>
            <person name="Gao Y."/>
            <person name="Hammerbacher A."/>
            <person name="Kikkert J.R."/>
            <person name="Li Y."/>
            <person name="Li H."/>
            <person name="Li K."/>
            <person name="Li Q."/>
            <person name="Liu X."/>
            <person name="Ma X."/>
            <person name="Naidoo K."/>
            <person name="Pethybridge S.J."/>
            <person name="Sun J."/>
            <person name="Steenkamp E.T."/>
            <person name="van der Nest M.A."/>
            <person name="van Wyk S."/>
            <person name="Wingfield M.J."/>
            <person name="Xiong C."/>
            <person name="Yue Q."/>
            <person name="Zhang X."/>
        </authorList>
    </citation>
    <scope>NUCLEOTIDE SEQUENCE [LARGE SCALE GENOMIC DNA]</scope>
    <source>
        <strain evidence="2 3">BP5796</strain>
    </source>
</reference>
<accession>A0A3D8R3W1</accession>
<dbReference type="Gene3D" id="3.40.50.300">
    <property type="entry name" value="P-loop containing nucleotide triphosphate hydrolases"/>
    <property type="match status" value="1"/>
</dbReference>
<comment type="caution">
    <text evidence="2">The sequence shown here is derived from an EMBL/GenBank/DDBJ whole genome shotgun (WGS) entry which is preliminary data.</text>
</comment>
<feature type="transmembrane region" description="Helical" evidence="1">
    <location>
        <begin position="219"/>
        <end position="236"/>
    </location>
</feature>
<evidence type="ECO:0000313" key="2">
    <source>
        <dbReference type="EMBL" id="RDW68611.1"/>
    </source>
</evidence>
<dbReference type="InterPro" id="IPR040632">
    <property type="entry name" value="Sulfotransfer_4"/>
</dbReference>
<protein>
    <submittedName>
        <fullName evidence="2">Uncharacterized protein</fullName>
    </submittedName>
</protein>
<dbReference type="EMBL" id="PDLN01000013">
    <property type="protein sequence ID" value="RDW68611.1"/>
    <property type="molecule type" value="Genomic_DNA"/>
</dbReference>
<gene>
    <name evidence="2" type="ORF">BP5796_09268</name>
</gene>
<dbReference type="OrthoDB" id="408152at2759"/>
<dbReference type="SUPFAM" id="SSF52540">
    <property type="entry name" value="P-loop containing nucleoside triphosphate hydrolases"/>
    <property type="match status" value="1"/>
</dbReference>
<keyword evidence="3" id="KW-1185">Reference proteome</keyword>
<name>A0A3D8R3W1_9HELO</name>
<organism evidence="2 3">
    <name type="scientific">Coleophoma crateriformis</name>
    <dbReference type="NCBI Taxonomy" id="565419"/>
    <lineage>
        <taxon>Eukaryota</taxon>
        <taxon>Fungi</taxon>
        <taxon>Dikarya</taxon>
        <taxon>Ascomycota</taxon>
        <taxon>Pezizomycotina</taxon>
        <taxon>Leotiomycetes</taxon>
        <taxon>Helotiales</taxon>
        <taxon>Dermateaceae</taxon>
        <taxon>Coleophoma</taxon>
    </lineage>
</organism>
<keyword evidence="1" id="KW-1133">Transmembrane helix</keyword>
<evidence type="ECO:0000313" key="3">
    <source>
        <dbReference type="Proteomes" id="UP000256328"/>
    </source>
</evidence>